<name>A0AAD9HUD9_9PEZI</name>
<accession>A0AAD9HUD9</accession>
<sequence length="222" mass="25276">MAAQVTQEEMKGVPHHLVNYLDVADEPVDFTRDAIQCINSIHSRGRVPIICGGSTSLLELLLFHQFVQRQKLLVVVLNSDLETIAKLCNHRIEKMMEDGLLDEVEHLYHLERQHGRFEDVTRRGAWKSIGYPELRNWCCAESAKEAAKLLKEGTRLMQHNTLGYASMQLKFLWSCLIPAVLRNQQQWSVFNVVSRENFARDVELPAIRRCKAVLDPGSGAGI</sequence>
<dbReference type="InterPro" id="IPR027417">
    <property type="entry name" value="P-loop_NTPase"/>
</dbReference>
<comment type="caution">
    <text evidence="5">The sequence shown here is derived from an EMBL/GenBank/DDBJ whole genome shotgun (WGS) entry which is preliminary data.</text>
</comment>
<evidence type="ECO:0000313" key="5">
    <source>
        <dbReference type="EMBL" id="KAK2035491.1"/>
    </source>
</evidence>
<dbReference type="AlphaFoldDB" id="A0AAD9HUD9"/>
<dbReference type="PANTHER" id="PTHR11088">
    <property type="entry name" value="TRNA DIMETHYLALLYLTRANSFERASE"/>
    <property type="match status" value="1"/>
</dbReference>
<dbReference type="EMBL" id="MU842808">
    <property type="protein sequence ID" value="KAK2035491.1"/>
    <property type="molecule type" value="Genomic_DNA"/>
</dbReference>
<keyword evidence="2" id="KW-0808">Transferase</keyword>
<keyword evidence="6" id="KW-1185">Reference proteome</keyword>
<comment type="similarity">
    <text evidence="1">Belongs to the IPP transferase family.</text>
</comment>
<evidence type="ECO:0000256" key="2">
    <source>
        <dbReference type="ARBA" id="ARBA00022679"/>
    </source>
</evidence>
<dbReference type="GO" id="GO:0006400">
    <property type="term" value="P:tRNA modification"/>
    <property type="evidence" value="ECO:0007669"/>
    <property type="project" value="TreeGrafter"/>
</dbReference>
<dbReference type="Gene3D" id="3.40.50.300">
    <property type="entry name" value="P-loop containing nucleotide triphosphate hydrolases"/>
    <property type="match status" value="1"/>
</dbReference>
<dbReference type="InterPro" id="IPR039657">
    <property type="entry name" value="Dimethylallyltransferase"/>
</dbReference>
<organism evidence="5 6">
    <name type="scientific">Colletotrichum zoysiae</name>
    <dbReference type="NCBI Taxonomy" id="1216348"/>
    <lineage>
        <taxon>Eukaryota</taxon>
        <taxon>Fungi</taxon>
        <taxon>Dikarya</taxon>
        <taxon>Ascomycota</taxon>
        <taxon>Pezizomycotina</taxon>
        <taxon>Sordariomycetes</taxon>
        <taxon>Hypocreomycetidae</taxon>
        <taxon>Glomerellales</taxon>
        <taxon>Glomerellaceae</taxon>
        <taxon>Colletotrichum</taxon>
        <taxon>Colletotrichum graminicola species complex</taxon>
    </lineage>
</organism>
<dbReference type="Proteomes" id="UP001232148">
    <property type="component" value="Unassembled WGS sequence"/>
</dbReference>
<evidence type="ECO:0000256" key="3">
    <source>
        <dbReference type="ARBA" id="ARBA00022741"/>
    </source>
</evidence>
<proteinExistence type="inferred from homology"/>
<evidence type="ECO:0000256" key="1">
    <source>
        <dbReference type="ARBA" id="ARBA00005842"/>
    </source>
</evidence>
<gene>
    <name evidence="5" type="ORF">LX32DRAFT_688422</name>
</gene>
<dbReference type="GO" id="GO:0005739">
    <property type="term" value="C:mitochondrion"/>
    <property type="evidence" value="ECO:0007669"/>
    <property type="project" value="TreeGrafter"/>
</dbReference>
<reference evidence="5" key="1">
    <citation type="submission" date="2021-06" db="EMBL/GenBank/DDBJ databases">
        <title>Comparative genomics, transcriptomics and evolutionary studies reveal genomic signatures of adaptation to plant cell wall in hemibiotrophic fungi.</title>
        <authorList>
            <consortium name="DOE Joint Genome Institute"/>
            <person name="Baroncelli R."/>
            <person name="Diaz J.F."/>
            <person name="Benocci T."/>
            <person name="Peng M."/>
            <person name="Battaglia E."/>
            <person name="Haridas S."/>
            <person name="Andreopoulos W."/>
            <person name="Labutti K."/>
            <person name="Pangilinan J."/>
            <person name="Floch G.L."/>
            <person name="Makela M.R."/>
            <person name="Henrissat B."/>
            <person name="Grigoriev I.V."/>
            <person name="Crouch J.A."/>
            <person name="De Vries R.P."/>
            <person name="Sukno S.A."/>
            <person name="Thon M.R."/>
        </authorList>
    </citation>
    <scope>NUCLEOTIDE SEQUENCE</scope>
    <source>
        <strain evidence="5">MAFF235873</strain>
    </source>
</reference>
<dbReference type="GO" id="GO:0005524">
    <property type="term" value="F:ATP binding"/>
    <property type="evidence" value="ECO:0007669"/>
    <property type="project" value="UniProtKB-KW"/>
</dbReference>
<dbReference type="GO" id="GO:0052381">
    <property type="term" value="F:tRNA dimethylallyltransferase activity"/>
    <property type="evidence" value="ECO:0007669"/>
    <property type="project" value="TreeGrafter"/>
</dbReference>
<keyword evidence="4" id="KW-0067">ATP-binding</keyword>
<dbReference type="Pfam" id="PF01715">
    <property type="entry name" value="IPPT"/>
    <property type="match status" value="2"/>
</dbReference>
<evidence type="ECO:0000313" key="6">
    <source>
        <dbReference type="Proteomes" id="UP001232148"/>
    </source>
</evidence>
<dbReference type="PANTHER" id="PTHR11088:SF89">
    <property type="entry name" value="TRNA DIMETHYLALLYLTRANSFERASE"/>
    <property type="match status" value="1"/>
</dbReference>
<protein>
    <submittedName>
        <fullName evidence="5">Uncharacterized protein</fullName>
    </submittedName>
</protein>
<keyword evidence="3" id="KW-0547">Nucleotide-binding</keyword>
<evidence type="ECO:0000256" key="4">
    <source>
        <dbReference type="ARBA" id="ARBA00022840"/>
    </source>
</evidence>